<dbReference type="AlphaFoldDB" id="A0A2P2QRV0"/>
<organism evidence="1">
    <name type="scientific">Rhizophora mucronata</name>
    <name type="common">Asiatic mangrove</name>
    <dbReference type="NCBI Taxonomy" id="61149"/>
    <lineage>
        <taxon>Eukaryota</taxon>
        <taxon>Viridiplantae</taxon>
        <taxon>Streptophyta</taxon>
        <taxon>Embryophyta</taxon>
        <taxon>Tracheophyta</taxon>
        <taxon>Spermatophyta</taxon>
        <taxon>Magnoliopsida</taxon>
        <taxon>eudicotyledons</taxon>
        <taxon>Gunneridae</taxon>
        <taxon>Pentapetalae</taxon>
        <taxon>rosids</taxon>
        <taxon>fabids</taxon>
        <taxon>Malpighiales</taxon>
        <taxon>Rhizophoraceae</taxon>
        <taxon>Rhizophora</taxon>
    </lineage>
</organism>
<protein>
    <submittedName>
        <fullName evidence="1">Uncharacterized protein</fullName>
    </submittedName>
</protein>
<accession>A0A2P2QRV0</accession>
<dbReference type="EMBL" id="GGEC01089181">
    <property type="protein sequence ID" value="MBX69665.1"/>
    <property type="molecule type" value="Transcribed_RNA"/>
</dbReference>
<evidence type="ECO:0000313" key="1">
    <source>
        <dbReference type="EMBL" id="MBX69665.1"/>
    </source>
</evidence>
<sequence length="107" mass="12268">MHLRSWLSHWQPTSCYPEHNISHLATGETNKIQLEGHHKCHLSSTYHLSFLLCQGRGGRRRFVQSTARESIVIRHYRIDPLMPHSPRVTIPRICGIAGMHIPNVLTG</sequence>
<name>A0A2P2QRV0_RHIMU</name>
<proteinExistence type="predicted"/>
<reference evidence="1" key="1">
    <citation type="submission" date="2018-02" db="EMBL/GenBank/DDBJ databases">
        <title>Rhizophora mucronata_Transcriptome.</title>
        <authorList>
            <person name="Meera S.P."/>
            <person name="Sreeshan A."/>
            <person name="Augustine A."/>
        </authorList>
    </citation>
    <scope>NUCLEOTIDE SEQUENCE</scope>
    <source>
        <tissue evidence="1">Leaf</tissue>
    </source>
</reference>